<protein>
    <submittedName>
        <fullName evidence="1">Uncharacterized protein</fullName>
    </submittedName>
</protein>
<reference evidence="1 2" key="1">
    <citation type="submission" date="2014-09" db="EMBL/GenBank/DDBJ databases">
        <title>Vibrio maritimus JCM 19240. (C210) whole genome shotgun sequence.</title>
        <authorList>
            <person name="Sawabe T."/>
            <person name="Meirelles P."/>
            <person name="Nakanishi M."/>
            <person name="Sayaka M."/>
            <person name="Hattori M."/>
            <person name="Ohkuma M."/>
        </authorList>
    </citation>
    <scope>NUCLEOTIDE SEQUENCE [LARGE SCALE GENOMIC DNA]</scope>
    <source>
        <strain evidence="1 2">JCM 19240</strain>
    </source>
</reference>
<dbReference type="AlphaFoldDB" id="A0A090T541"/>
<sequence length="56" mass="6535">MYSAQEIERLLNENGFQLKQHTSLDDLNALYFMPKGREIPQSEIMKLEYFVVATSP</sequence>
<proteinExistence type="predicted"/>
<organism evidence="1 2">
    <name type="scientific">Vibrio maritimus</name>
    <dbReference type="NCBI Taxonomy" id="990268"/>
    <lineage>
        <taxon>Bacteria</taxon>
        <taxon>Pseudomonadati</taxon>
        <taxon>Pseudomonadota</taxon>
        <taxon>Gammaproteobacteria</taxon>
        <taxon>Vibrionales</taxon>
        <taxon>Vibrionaceae</taxon>
        <taxon>Vibrio</taxon>
    </lineage>
</organism>
<dbReference type="Proteomes" id="UP000029224">
    <property type="component" value="Unassembled WGS sequence"/>
</dbReference>
<evidence type="ECO:0000313" key="2">
    <source>
        <dbReference type="Proteomes" id="UP000029224"/>
    </source>
</evidence>
<accession>A0A090T541</accession>
<dbReference type="EMBL" id="BBMT01000006">
    <property type="protein sequence ID" value="GAL35021.1"/>
    <property type="molecule type" value="Genomic_DNA"/>
</dbReference>
<reference evidence="1 2" key="2">
    <citation type="submission" date="2014-09" db="EMBL/GenBank/DDBJ databases">
        <authorList>
            <consortium name="NBRP consortium"/>
            <person name="Sawabe T."/>
            <person name="Meirelles P."/>
            <person name="Nakanishi M."/>
            <person name="Sayaka M."/>
            <person name="Hattori M."/>
            <person name="Ohkuma M."/>
        </authorList>
    </citation>
    <scope>NUCLEOTIDE SEQUENCE [LARGE SCALE GENOMIC DNA]</scope>
    <source>
        <strain evidence="1 2">JCM 19240</strain>
    </source>
</reference>
<name>A0A090T541_9VIBR</name>
<gene>
    <name evidence="1" type="ORF">JCM19240_3391</name>
</gene>
<comment type="caution">
    <text evidence="1">The sequence shown here is derived from an EMBL/GenBank/DDBJ whole genome shotgun (WGS) entry which is preliminary data.</text>
</comment>
<evidence type="ECO:0000313" key="1">
    <source>
        <dbReference type="EMBL" id="GAL35021.1"/>
    </source>
</evidence>
<keyword evidence="2" id="KW-1185">Reference proteome</keyword>